<feature type="transmembrane region" description="Helical" evidence="6">
    <location>
        <begin position="249"/>
        <end position="266"/>
    </location>
</feature>
<dbReference type="RefSeq" id="WP_136065400.1">
    <property type="nucleotide sequence ID" value="NZ_CAAHFH010000003.1"/>
</dbReference>
<dbReference type="Gene3D" id="1.20.1250.20">
    <property type="entry name" value="MFS general substrate transporter like domains"/>
    <property type="match status" value="2"/>
</dbReference>
<organism evidence="9 10">
    <name type="scientific">Pontiella sulfatireligans</name>
    <dbReference type="NCBI Taxonomy" id="2750658"/>
    <lineage>
        <taxon>Bacteria</taxon>
        <taxon>Pseudomonadati</taxon>
        <taxon>Kiritimatiellota</taxon>
        <taxon>Kiritimatiellia</taxon>
        <taxon>Kiritimatiellales</taxon>
        <taxon>Pontiellaceae</taxon>
        <taxon>Pontiella</taxon>
    </lineage>
</organism>
<keyword evidence="5 6" id="KW-0472">Membrane</keyword>
<dbReference type="PANTHER" id="PTHR43702">
    <property type="entry name" value="L-FUCOSE-PROTON SYMPORTER"/>
    <property type="match status" value="1"/>
</dbReference>
<evidence type="ECO:0000256" key="6">
    <source>
        <dbReference type="SAM" id="Phobius"/>
    </source>
</evidence>
<feature type="transmembrane region" description="Helical" evidence="6">
    <location>
        <begin position="137"/>
        <end position="157"/>
    </location>
</feature>
<feature type="transmembrane region" description="Helical" evidence="6">
    <location>
        <begin position="357"/>
        <end position="375"/>
    </location>
</feature>
<feature type="transmembrane region" description="Helical" evidence="6">
    <location>
        <begin position="273"/>
        <end position="289"/>
    </location>
</feature>
<proteinExistence type="predicted"/>
<sequence length="383" mass="39978">MKLKTMPIFMAFLVMGVADAMGPMSDAVREQYELSNVMATMLSFFVFIAFAAFSVPGGLLASRIGMKKLLLLGLGLNAVAMLIPSLMVPGFALLLGCIFVLGIGTTFLQVAGNPIMRDVSGEGAYSRNLSFAQGIKGLGSTAATYLVGAIASIALFSQMGWRGIFPVFFVLMALAFISVAMLKIEEGKPEVPPSLASSLELLKEPVIALAVLGIFLYVGAEVCMARFLLPNLKEIGLDEITAIKYGPTLFFGLLTVGRIVGGIALSKIQPRPAFRISALMGAIGAGLLMTGNQSLAIAGVVLGGLGFANIWPLLFSITVEEKPERAGELSGLMCMAISGGAIVPLLMGGLVDGGLKAMAFVVPCACFAYLFVLSLKGGAKQAA</sequence>
<feature type="transmembrane region" description="Helical" evidence="6">
    <location>
        <begin position="295"/>
        <end position="317"/>
    </location>
</feature>
<feature type="transmembrane region" description="Helical" evidence="6">
    <location>
        <begin position="93"/>
        <end position="116"/>
    </location>
</feature>
<dbReference type="PANTHER" id="PTHR43702:SF3">
    <property type="entry name" value="PROTEIN TSGA"/>
    <property type="match status" value="1"/>
</dbReference>
<evidence type="ECO:0000256" key="3">
    <source>
        <dbReference type="ARBA" id="ARBA00022692"/>
    </source>
</evidence>
<evidence type="ECO:0000313" key="9">
    <source>
        <dbReference type="EMBL" id="VGO23228.1"/>
    </source>
</evidence>
<evidence type="ECO:0000313" key="10">
    <source>
        <dbReference type="Proteomes" id="UP000346198"/>
    </source>
</evidence>
<keyword evidence="10" id="KW-1185">Reference proteome</keyword>
<dbReference type="Proteomes" id="UP000346198">
    <property type="component" value="Unassembled WGS sequence"/>
</dbReference>
<keyword evidence="2" id="KW-1003">Cell membrane</keyword>
<keyword evidence="3 6" id="KW-0812">Transmembrane</keyword>
<feature type="domain" description="Major facilitator superfamily (MFS) profile" evidence="8">
    <location>
        <begin position="1"/>
        <end position="380"/>
    </location>
</feature>
<evidence type="ECO:0000256" key="5">
    <source>
        <dbReference type="ARBA" id="ARBA00023136"/>
    </source>
</evidence>
<dbReference type="Pfam" id="PF07690">
    <property type="entry name" value="MFS_1"/>
    <property type="match status" value="1"/>
</dbReference>
<feature type="transmembrane region" description="Helical" evidence="6">
    <location>
        <begin position="163"/>
        <end position="184"/>
    </location>
</feature>
<dbReference type="SUPFAM" id="SSF103473">
    <property type="entry name" value="MFS general substrate transporter"/>
    <property type="match status" value="1"/>
</dbReference>
<dbReference type="GO" id="GO:0022857">
    <property type="term" value="F:transmembrane transporter activity"/>
    <property type="evidence" value="ECO:0007669"/>
    <property type="project" value="InterPro"/>
</dbReference>
<evidence type="ECO:0000256" key="2">
    <source>
        <dbReference type="ARBA" id="ARBA00022475"/>
    </source>
</evidence>
<evidence type="ECO:0000259" key="8">
    <source>
        <dbReference type="PROSITE" id="PS50850"/>
    </source>
</evidence>
<dbReference type="PROSITE" id="PS50850">
    <property type="entry name" value="MFS"/>
    <property type="match status" value="1"/>
</dbReference>
<accession>A0A6C2USJ4</accession>
<feature type="transmembrane region" description="Helical" evidence="6">
    <location>
        <begin position="205"/>
        <end position="229"/>
    </location>
</feature>
<dbReference type="InterPro" id="IPR036259">
    <property type="entry name" value="MFS_trans_sf"/>
</dbReference>
<dbReference type="InterPro" id="IPR011701">
    <property type="entry name" value="MFS"/>
</dbReference>
<dbReference type="GO" id="GO:0005886">
    <property type="term" value="C:plasma membrane"/>
    <property type="evidence" value="ECO:0007669"/>
    <property type="project" value="UniProtKB-SubCell"/>
</dbReference>
<feature type="chain" id="PRO_5025516237" description="Major facilitator superfamily (MFS) profile domain-containing protein" evidence="7">
    <location>
        <begin position="21"/>
        <end position="383"/>
    </location>
</feature>
<reference evidence="9 10" key="1">
    <citation type="submission" date="2019-04" db="EMBL/GenBank/DDBJ databases">
        <authorList>
            <person name="Van Vliet M D."/>
        </authorList>
    </citation>
    <scope>NUCLEOTIDE SEQUENCE [LARGE SCALE GENOMIC DNA]</scope>
    <source>
        <strain evidence="9 10">F21</strain>
    </source>
</reference>
<comment type="subcellular location">
    <subcellularLocation>
        <location evidence="1">Cell inner membrane</location>
        <topology evidence="1">Multi-pass membrane protein</topology>
    </subcellularLocation>
</comment>
<dbReference type="InterPro" id="IPR020846">
    <property type="entry name" value="MFS_dom"/>
</dbReference>
<feature type="transmembrane region" description="Helical" evidence="6">
    <location>
        <begin position="37"/>
        <end position="62"/>
    </location>
</feature>
<evidence type="ECO:0000256" key="4">
    <source>
        <dbReference type="ARBA" id="ARBA00022989"/>
    </source>
</evidence>
<dbReference type="AlphaFoldDB" id="A0A6C2USJ4"/>
<keyword evidence="7" id="KW-0732">Signal</keyword>
<feature type="transmembrane region" description="Helical" evidence="6">
    <location>
        <begin position="329"/>
        <end position="351"/>
    </location>
</feature>
<gene>
    <name evidence="9" type="ORF">SCARR_05335</name>
</gene>
<name>A0A6C2USJ4_9BACT</name>
<keyword evidence="4 6" id="KW-1133">Transmembrane helix</keyword>
<protein>
    <recommendedName>
        <fullName evidence="8">Major facilitator superfamily (MFS) profile domain-containing protein</fullName>
    </recommendedName>
</protein>
<feature type="signal peptide" evidence="7">
    <location>
        <begin position="1"/>
        <end position="20"/>
    </location>
</feature>
<evidence type="ECO:0000256" key="1">
    <source>
        <dbReference type="ARBA" id="ARBA00004429"/>
    </source>
</evidence>
<dbReference type="InterPro" id="IPR050375">
    <property type="entry name" value="MFS_TsgA-like"/>
</dbReference>
<evidence type="ECO:0000256" key="7">
    <source>
        <dbReference type="SAM" id="SignalP"/>
    </source>
</evidence>
<feature type="transmembrane region" description="Helical" evidence="6">
    <location>
        <begin position="69"/>
        <end position="87"/>
    </location>
</feature>
<dbReference type="EMBL" id="CAAHFH010000003">
    <property type="protein sequence ID" value="VGO23228.1"/>
    <property type="molecule type" value="Genomic_DNA"/>
</dbReference>